<accession>A0AAW0PIB2</accession>
<dbReference type="Proteomes" id="UP001460270">
    <property type="component" value="Unassembled WGS sequence"/>
</dbReference>
<proteinExistence type="predicted"/>
<evidence type="ECO:0000313" key="3">
    <source>
        <dbReference type="Proteomes" id="UP001460270"/>
    </source>
</evidence>
<name>A0AAW0PIB2_9GOBI</name>
<feature type="region of interest" description="Disordered" evidence="1">
    <location>
        <begin position="1"/>
        <end position="106"/>
    </location>
</feature>
<evidence type="ECO:0000313" key="2">
    <source>
        <dbReference type="EMBL" id="KAK7929200.1"/>
    </source>
</evidence>
<organism evidence="2 3">
    <name type="scientific">Mugilogobius chulae</name>
    <name type="common">yellowstripe goby</name>
    <dbReference type="NCBI Taxonomy" id="88201"/>
    <lineage>
        <taxon>Eukaryota</taxon>
        <taxon>Metazoa</taxon>
        <taxon>Chordata</taxon>
        <taxon>Craniata</taxon>
        <taxon>Vertebrata</taxon>
        <taxon>Euteleostomi</taxon>
        <taxon>Actinopterygii</taxon>
        <taxon>Neopterygii</taxon>
        <taxon>Teleostei</taxon>
        <taxon>Neoteleostei</taxon>
        <taxon>Acanthomorphata</taxon>
        <taxon>Gobiaria</taxon>
        <taxon>Gobiiformes</taxon>
        <taxon>Gobioidei</taxon>
        <taxon>Gobiidae</taxon>
        <taxon>Gobionellinae</taxon>
        <taxon>Mugilogobius</taxon>
    </lineage>
</organism>
<feature type="compositionally biased region" description="Polar residues" evidence="1">
    <location>
        <begin position="41"/>
        <end position="60"/>
    </location>
</feature>
<reference evidence="3" key="1">
    <citation type="submission" date="2024-04" db="EMBL/GenBank/DDBJ databases">
        <title>Salinicola lusitanus LLJ914,a marine bacterium isolated from the Okinawa Trough.</title>
        <authorList>
            <person name="Li J."/>
        </authorList>
    </citation>
    <scope>NUCLEOTIDE SEQUENCE [LARGE SCALE GENOMIC DNA]</scope>
</reference>
<comment type="caution">
    <text evidence="2">The sequence shown here is derived from an EMBL/GenBank/DDBJ whole genome shotgun (WGS) entry which is preliminary data.</text>
</comment>
<protein>
    <submittedName>
        <fullName evidence="2">Uncharacterized protein</fullName>
    </submittedName>
</protein>
<feature type="compositionally biased region" description="Acidic residues" evidence="1">
    <location>
        <begin position="27"/>
        <end position="40"/>
    </location>
</feature>
<gene>
    <name evidence="2" type="ORF">WMY93_005595</name>
</gene>
<feature type="compositionally biased region" description="Basic and acidic residues" evidence="1">
    <location>
        <begin position="82"/>
        <end position="93"/>
    </location>
</feature>
<dbReference type="EMBL" id="JBBPFD010000004">
    <property type="protein sequence ID" value="KAK7929200.1"/>
    <property type="molecule type" value="Genomic_DNA"/>
</dbReference>
<sequence>MAEFKGKGLDDITIDPEVRTRNQNQNIEEDLDTEMPDETNETSQPVTIETSNHPSLQAVQRPSRKGPSRTPLQLARQSPKQTKADQSRPEQTRADQSGADLTFSLV</sequence>
<evidence type="ECO:0000256" key="1">
    <source>
        <dbReference type="SAM" id="MobiDB-lite"/>
    </source>
</evidence>
<keyword evidence="3" id="KW-1185">Reference proteome</keyword>
<feature type="compositionally biased region" description="Basic and acidic residues" evidence="1">
    <location>
        <begin position="1"/>
        <end position="20"/>
    </location>
</feature>
<dbReference type="AlphaFoldDB" id="A0AAW0PIB2"/>